<sequence>MSLVKQLDPAICNVKVTPGAVVCFEADYYGDITIGARTVIHPKARIIAESGPIIIGEGNLIEEQAQIINKLPEGVEAGDEPPVMVIGNNNVFEVDSYCQASKMGDNNVLEAKSELSLCILEAESHIGPGVELSRGCVVGSLCSMVCPQVVQENTVIYGDELHHRTQSEKPAPQGLQLDFLTKILPNYHHLIKPKKKVVA</sequence>
<keyword evidence="4" id="KW-0963">Cytoplasm</keyword>
<keyword evidence="8" id="KW-1185">Reference proteome</keyword>
<proteinExistence type="inferred from homology"/>
<evidence type="ECO:0000313" key="7">
    <source>
        <dbReference type="EMBL" id="KAG7167199.1"/>
    </source>
</evidence>
<comment type="caution">
    <text evidence="7">The sequence shown here is derived from an EMBL/GenBank/DDBJ whole genome shotgun (WGS) entry which is preliminary data.</text>
</comment>
<dbReference type="SUPFAM" id="SSF51161">
    <property type="entry name" value="Trimeric LpxA-like enzymes"/>
    <property type="match status" value="1"/>
</dbReference>
<dbReference type="AlphaFoldDB" id="A0A8J5KAA9"/>
<protein>
    <recommendedName>
        <fullName evidence="3">Dynactin subunit 6</fullName>
    </recommendedName>
</protein>
<reference evidence="7" key="1">
    <citation type="journal article" date="2021" name="Sci. Adv.">
        <title>The American lobster genome reveals insights on longevity, neural, and immune adaptations.</title>
        <authorList>
            <person name="Polinski J.M."/>
            <person name="Zimin A.V."/>
            <person name="Clark K.F."/>
            <person name="Kohn A.B."/>
            <person name="Sadowski N."/>
            <person name="Timp W."/>
            <person name="Ptitsyn A."/>
            <person name="Khanna P."/>
            <person name="Romanova D.Y."/>
            <person name="Williams P."/>
            <person name="Greenwood S.J."/>
            <person name="Moroz L.L."/>
            <person name="Walt D.R."/>
            <person name="Bodnar A.G."/>
        </authorList>
    </citation>
    <scope>NUCLEOTIDE SEQUENCE</scope>
    <source>
        <strain evidence="7">GMGI-L3</strain>
    </source>
</reference>
<comment type="subcellular location">
    <subcellularLocation>
        <location evidence="1">Cytoplasm</location>
        <location evidence="1">Cytoskeleton</location>
    </subcellularLocation>
</comment>
<dbReference type="PANTHER" id="PTHR13072:SF0">
    <property type="entry name" value="DYNACTIN SUBUNIT 6"/>
    <property type="match status" value="1"/>
</dbReference>
<dbReference type="GO" id="GO:0070840">
    <property type="term" value="F:dynein complex binding"/>
    <property type="evidence" value="ECO:0007669"/>
    <property type="project" value="TreeGrafter"/>
</dbReference>
<evidence type="ECO:0000256" key="6">
    <source>
        <dbReference type="ARBA" id="ARBA00034687"/>
    </source>
</evidence>
<comment type="similarity">
    <text evidence="2">Belongs to the dynactin subunits 5/6 family. Dynactin subunit 6 subfamily.</text>
</comment>
<dbReference type="InterPro" id="IPR027777">
    <property type="entry name" value="DCTN6"/>
</dbReference>
<evidence type="ECO:0000256" key="5">
    <source>
        <dbReference type="ARBA" id="ARBA00023212"/>
    </source>
</evidence>
<evidence type="ECO:0000256" key="4">
    <source>
        <dbReference type="ARBA" id="ARBA00022490"/>
    </source>
</evidence>
<dbReference type="CDD" id="cd04646">
    <property type="entry name" value="LbH_Dynactin_6"/>
    <property type="match status" value="1"/>
</dbReference>
<dbReference type="PANTHER" id="PTHR13072">
    <property type="entry name" value="DYNACTIN 6"/>
    <property type="match status" value="1"/>
</dbReference>
<evidence type="ECO:0000256" key="2">
    <source>
        <dbReference type="ARBA" id="ARBA00007719"/>
    </source>
</evidence>
<evidence type="ECO:0000256" key="1">
    <source>
        <dbReference type="ARBA" id="ARBA00004245"/>
    </source>
</evidence>
<comment type="function">
    <text evidence="6">Part of the dynactin complex that activates the molecular motor dynein for ultra-processive transport along microtubules.</text>
</comment>
<dbReference type="EMBL" id="JAHLQT010021820">
    <property type="protein sequence ID" value="KAG7167199.1"/>
    <property type="molecule type" value="Genomic_DNA"/>
</dbReference>
<dbReference type="Proteomes" id="UP000747542">
    <property type="component" value="Unassembled WGS sequence"/>
</dbReference>
<accession>A0A8J5KAA9</accession>
<dbReference type="GO" id="GO:0007052">
    <property type="term" value="P:mitotic spindle organization"/>
    <property type="evidence" value="ECO:0007669"/>
    <property type="project" value="TreeGrafter"/>
</dbReference>
<dbReference type="GO" id="GO:0005869">
    <property type="term" value="C:dynactin complex"/>
    <property type="evidence" value="ECO:0007669"/>
    <property type="project" value="InterPro"/>
</dbReference>
<gene>
    <name evidence="7" type="primary">Dctn6-L</name>
    <name evidence="7" type="ORF">Hamer_G017105</name>
</gene>
<organism evidence="7 8">
    <name type="scientific">Homarus americanus</name>
    <name type="common">American lobster</name>
    <dbReference type="NCBI Taxonomy" id="6706"/>
    <lineage>
        <taxon>Eukaryota</taxon>
        <taxon>Metazoa</taxon>
        <taxon>Ecdysozoa</taxon>
        <taxon>Arthropoda</taxon>
        <taxon>Crustacea</taxon>
        <taxon>Multicrustacea</taxon>
        <taxon>Malacostraca</taxon>
        <taxon>Eumalacostraca</taxon>
        <taxon>Eucarida</taxon>
        <taxon>Decapoda</taxon>
        <taxon>Pleocyemata</taxon>
        <taxon>Astacidea</taxon>
        <taxon>Nephropoidea</taxon>
        <taxon>Nephropidae</taxon>
        <taxon>Homarus</taxon>
    </lineage>
</organism>
<keyword evidence="5" id="KW-0206">Cytoskeleton</keyword>
<evidence type="ECO:0000313" key="8">
    <source>
        <dbReference type="Proteomes" id="UP000747542"/>
    </source>
</evidence>
<dbReference type="InterPro" id="IPR011004">
    <property type="entry name" value="Trimer_LpxA-like_sf"/>
</dbReference>
<evidence type="ECO:0000256" key="3">
    <source>
        <dbReference type="ARBA" id="ARBA00016573"/>
    </source>
</evidence>
<name>A0A8J5KAA9_HOMAM</name>
<dbReference type="Gene3D" id="2.160.10.10">
    <property type="entry name" value="Hexapeptide repeat proteins"/>
    <property type="match status" value="1"/>
</dbReference>